<protein>
    <submittedName>
        <fullName evidence="2">Uncharacterized protein</fullName>
    </submittedName>
</protein>
<evidence type="ECO:0000313" key="3">
    <source>
        <dbReference type="Proteomes" id="UP000201838"/>
    </source>
</evidence>
<dbReference type="RefSeq" id="WP_093973981.1">
    <property type="nucleotide sequence ID" value="NZ_FXXQ01000006.1"/>
</dbReference>
<keyword evidence="1" id="KW-0472">Membrane</keyword>
<dbReference type="Proteomes" id="UP000201838">
    <property type="component" value="Unassembled WGS sequence"/>
</dbReference>
<sequence>MPFTKIGTVVALILVALGGLTLILGLLGMIYPPEFVDPTRPGPRMPPGKAVDLGARMAFAGIVLGVLCEISAGVRQRHKESGQATDET</sequence>
<organism evidence="2 3">
    <name type="scientific">Boseongicola aestuarii</name>
    <dbReference type="NCBI Taxonomy" id="1470561"/>
    <lineage>
        <taxon>Bacteria</taxon>
        <taxon>Pseudomonadati</taxon>
        <taxon>Pseudomonadota</taxon>
        <taxon>Alphaproteobacteria</taxon>
        <taxon>Rhodobacterales</taxon>
        <taxon>Paracoccaceae</taxon>
        <taxon>Boseongicola</taxon>
    </lineage>
</organism>
<feature type="transmembrane region" description="Helical" evidence="1">
    <location>
        <begin position="9"/>
        <end position="33"/>
    </location>
</feature>
<keyword evidence="3" id="KW-1185">Reference proteome</keyword>
<gene>
    <name evidence="2" type="ORF">BOA8489_02143</name>
</gene>
<feature type="transmembrane region" description="Helical" evidence="1">
    <location>
        <begin position="53"/>
        <end position="74"/>
    </location>
</feature>
<name>A0A238IZY1_9RHOB</name>
<proteinExistence type="predicted"/>
<evidence type="ECO:0000256" key="1">
    <source>
        <dbReference type="SAM" id="Phobius"/>
    </source>
</evidence>
<dbReference type="AlphaFoldDB" id="A0A238IZY1"/>
<evidence type="ECO:0000313" key="2">
    <source>
        <dbReference type="EMBL" id="SMX24028.1"/>
    </source>
</evidence>
<keyword evidence="1" id="KW-0812">Transmembrane</keyword>
<accession>A0A238IZY1</accession>
<dbReference type="EMBL" id="FXXQ01000006">
    <property type="protein sequence ID" value="SMX24028.1"/>
    <property type="molecule type" value="Genomic_DNA"/>
</dbReference>
<reference evidence="3" key="1">
    <citation type="submission" date="2017-05" db="EMBL/GenBank/DDBJ databases">
        <authorList>
            <person name="Rodrigo-Torres L."/>
            <person name="Arahal R. D."/>
            <person name="Lucena T."/>
        </authorList>
    </citation>
    <scope>NUCLEOTIDE SEQUENCE [LARGE SCALE GENOMIC DNA]</scope>
    <source>
        <strain evidence="3">CECT 8489</strain>
    </source>
</reference>
<keyword evidence="1" id="KW-1133">Transmembrane helix</keyword>